<dbReference type="AlphaFoldDB" id="A0A6M1SVB9"/>
<sequence length="431" mass="46728">MRKLVLIAVVFCFTSSVSWAQSAIGSEASNGSIYSKLGVGYPVSIANTSSSSSGLLGVSFNESSVGNLANPAHWGSTVYGLGAGGLDITSYTASSNNAEVTNVEFGVKQFQLQLPIIRGKLGLSGSFAPLTNTSYQNFDLRQQIIDRGAAQDTLQYVIQNEGTGGVNSAELGLGWKINENISIGYAASAVFISHEDEYTSNFINSEYNTVSYTYKTNGVALGNRFGTHIRLPSIFTKDDQLGLGLALKLPVSIDASQEKVSEQFVQTLDPVKLGGGTVKMPMKISGGLSYRPNNLLILAAEGLYEGWSDYENDFEDLSQTGAAYTDRYKMGMGVQYFPYLSGSDKFLSNFKYRLGASYDTGHLEIDSKNISTLMFSFGLGIRSPKSGSSIDMSFEYGIRGTNSMNLIKEQIWGIKLSVNLAEIMFYRPKLK</sequence>
<evidence type="ECO:0000313" key="2">
    <source>
        <dbReference type="EMBL" id="NGP87526.1"/>
    </source>
</evidence>
<evidence type="ECO:0000256" key="1">
    <source>
        <dbReference type="SAM" id="SignalP"/>
    </source>
</evidence>
<feature type="signal peptide" evidence="1">
    <location>
        <begin position="1"/>
        <end position="20"/>
    </location>
</feature>
<dbReference type="RefSeq" id="WP_165266357.1">
    <property type="nucleotide sequence ID" value="NZ_JAALLS010000003.1"/>
</dbReference>
<keyword evidence="3" id="KW-1185">Reference proteome</keyword>
<dbReference type="EMBL" id="JAALLS010000003">
    <property type="protein sequence ID" value="NGP87526.1"/>
    <property type="molecule type" value="Genomic_DNA"/>
</dbReference>
<dbReference type="Proteomes" id="UP000479132">
    <property type="component" value="Unassembled WGS sequence"/>
</dbReference>
<dbReference type="SUPFAM" id="SSF56935">
    <property type="entry name" value="Porins"/>
    <property type="match status" value="1"/>
</dbReference>
<accession>A0A6M1SVB9</accession>
<proteinExistence type="predicted"/>
<gene>
    <name evidence="2" type="ORF">G3569_04100</name>
</gene>
<evidence type="ECO:0008006" key="4">
    <source>
        <dbReference type="Google" id="ProtNLM"/>
    </source>
</evidence>
<protein>
    <recommendedName>
        <fullName evidence="4">Aromatic hydrocarbon degradation protein</fullName>
    </recommendedName>
</protein>
<feature type="chain" id="PRO_5026728606" description="Aromatic hydrocarbon degradation protein" evidence="1">
    <location>
        <begin position="21"/>
        <end position="431"/>
    </location>
</feature>
<evidence type="ECO:0000313" key="3">
    <source>
        <dbReference type="Proteomes" id="UP000479132"/>
    </source>
</evidence>
<organism evidence="2 3">
    <name type="scientific">Fodinibius halophilus</name>
    <dbReference type="NCBI Taxonomy" id="1736908"/>
    <lineage>
        <taxon>Bacteria</taxon>
        <taxon>Pseudomonadati</taxon>
        <taxon>Balneolota</taxon>
        <taxon>Balneolia</taxon>
        <taxon>Balneolales</taxon>
        <taxon>Balneolaceae</taxon>
        <taxon>Fodinibius</taxon>
    </lineage>
</organism>
<dbReference type="Gene3D" id="2.40.160.60">
    <property type="entry name" value="Outer membrane protein transport protein (OMPP1/FadL/TodX)"/>
    <property type="match status" value="1"/>
</dbReference>
<reference evidence="2 3" key="1">
    <citation type="submission" date="2020-02" db="EMBL/GenBank/DDBJ databases">
        <title>Aliifodinibius halophilus 2W32, complete genome.</title>
        <authorList>
            <person name="Li Y."/>
            <person name="Wu S."/>
        </authorList>
    </citation>
    <scope>NUCLEOTIDE SEQUENCE [LARGE SCALE GENOMIC DNA]</scope>
    <source>
        <strain evidence="2 3">2W32</strain>
    </source>
</reference>
<comment type="caution">
    <text evidence="2">The sequence shown here is derived from an EMBL/GenBank/DDBJ whole genome shotgun (WGS) entry which is preliminary data.</text>
</comment>
<keyword evidence="1" id="KW-0732">Signal</keyword>
<name>A0A6M1SVB9_9BACT</name>